<dbReference type="InterPro" id="IPR001638">
    <property type="entry name" value="Solute-binding_3/MltF_N"/>
</dbReference>
<dbReference type="Proteomes" id="UP001166251">
    <property type="component" value="Unassembled WGS sequence"/>
</dbReference>
<name>A0ABS7EBN6_9GAMM</name>
<comment type="caution">
    <text evidence="2">The sequence shown here is derived from an EMBL/GenBank/DDBJ whole genome shotgun (WGS) entry which is preliminary data.</text>
</comment>
<accession>A0ABS7EBN6</accession>
<proteinExistence type="predicted"/>
<dbReference type="EMBL" id="JAHZSS010000001">
    <property type="protein sequence ID" value="MBW8189744.1"/>
    <property type="molecule type" value="Genomic_DNA"/>
</dbReference>
<dbReference type="Gene3D" id="3.40.190.10">
    <property type="entry name" value="Periplasmic binding protein-like II"/>
    <property type="match status" value="2"/>
</dbReference>
<dbReference type="SUPFAM" id="SSF53850">
    <property type="entry name" value="Periplasmic binding protein-like II"/>
    <property type="match status" value="1"/>
</dbReference>
<dbReference type="Pfam" id="PF00497">
    <property type="entry name" value="SBP_bac_3"/>
    <property type="match status" value="1"/>
</dbReference>
<evidence type="ECO:0000313" key="3">
    <source>
        <dbReference type="Proteomes" id="UP001166251"/>
    </source>
</evidence>
<protein>
    <submittedName>
        <fullName evidence="2">Transporter substrate-binding domain-containing protein</fullName>
    </submittedName>
</protein>
<reference evidence="2" key="1">
    <citation type="submission" date="2021-07" db="EMBL/GenBank/DDBJ databases">
        <title>Neiella marina sp. nov., isolated from the intestinal content of sea cucumber Apostichopus japonicus.</title>
        <authorList>
            <person name="Bai X."/>
        </authorList>
    </citation>
    <scope>NUCLEOTIDE SEQUENCE</scope>
    <source>
        <strain evidence="2">126</strain>
    </source>
</reference>
<gene>
    <name evidence="2" type="ORF">K0504_01740</name>
</gene>
<evidence type="ECO:0000313" key="2">
    <source>
        <dbReference type="EMBL" id="MBW8189744.1"/>
    </source>
</evidence>
<sequence>MTSSQAEPIEQIVWATPAWPDYTDRDGSGLYHEILDRIFDPLGIPLIRQYMPWKRALASVEAGSADMTGAVVYSSECLLSSYPVIKDIESVLFKPHKIEPWLGVDSLRDKSGVWVRGYTIPKAFTGILHGRGVETRKQAVLIMARDHGADYYLDNEPQMRQTIASMTIAPDLAQHYQIERLYTVDSYWRFHRSERGENIRRLFDQGIQRLYCSGELDALYQKWQLSDSIPEYQIDCATDNTAH</sequence>
<dbReference type="RefSeq" id="WP_220102409.1">
    <property type="nucleotide sequence ID" value="NZ_JAHZSS010000001.1"/>
</dbReference>
<organism evidence="2 3">
    <name type="scientific">Neiella holothuriorum</name>
    <dbReference type="NCBI Taxonomy" id="2870530"/>
    <lineage>
        <taxon>Bacteria</taxon>
        <taxon>Pseudomonadati</taxon>
        <taxon>Pseudomonadota</taxon>
        <taxon>Gammaproteobacteria</taxon>
        <taxon>Alteromonadales</taxon>
        <taxon>Echinimonadaceae</taxon>
        <taxon>Neiella</taxon>
    </lineage>
</organism>
<keyword evidence="3" id="KW-1185">Reference proteome</keyword>
<evidence type="ECO:0000259" key="1">
    <source>
        <dbReference type="Pfam" id="PF00497"/>
    </source>
</evidence>
<feature type="domain" description="Solute-binding protein family 3/N-terminal" evidence="1">
    <location>
        <begin position="26"/>
        <end position="223"/>
    </location>
</feature>